<name>A0A915DW54_9BILA</name>
<evidence type="ECO:0000313" key="2">
    <source>
        <dbReference type="WBParaSite" id="jg24122"/>
    </source>
</evidence>
<reference evidence="2" key="1">
    <citation type="submission" date="2022-11" db="UniProtKB">
        <authorList>
            <consortium name="WormBaseParasite"/>
        </authorList>
    </citation>
    <scope>IDENTIFICATION</scope>
</reference>
<protein>
    <submittedName>
        <fullName evidence="2">Uncharacterized protein</fullName>
    </submittedName>
</protein>
<proteinExistence type="predicted"/>
<dbReference type="Proteomes" id="UP000887574">
    <property type="component" value="Unplaced"/>
</dbReference>
<evidence type="ECO:0000313" key="1">
    <source>
        <dbReference type="Proteomes" id="UP000887574"/>
    </source>
</evidence>
<accession>A0A915DW54</accession>
<dbReference type="AlphaFoldDB" id="A0A915DW54"/>
<dbReference type="WBParaSite" id="jg24122">
    <property type="protein sequence ID" value="jg24122"/>
    <property type="gene ID" value="jg24122"/>
</dbReference>
<sequence length="84" mass="10043">MSQRAFLRIQEHYAKPVVREMYEEMQTYLLSVIESPLNFDFDDNEEETNLVAARLEEVLTFEDDPDYSQELDYVEEDIEMDVIV</sequence>
<keyword evidence="1" id="KW-1185">Reference proteome</keyword>
<organism evidence="1 2">
    <name type="scientific">Ditylenchus dipsaci</name>
    <dbReference type="NCBI Taxonomy" id="166011"/>
    <lineage>
        <taxon>Eukaryota</taxon>
        <taxon>Metazoa</taxon>
        <taxon>Ecdysozoa</taxon>
        <taxon>Nematoda</taxon>
        <taxon>Chromadorea</taxon>
        <taxon>Rhabditida</taxon>
        <taxon>Tylenchina</taxon>
        <taxon>Tylenchomorpha</taxon>
        <taxon>Sphaerularioidea</taxon>
        <taxon>Anguinidae</taxon>
        <taxon>Anguininae</taxon>
        <taxon>Ditylenchus</taxon>
    </lineage>
</organism>